<protein>
    <recommendedName>
        <fullName evidence="4 12">Ribosomal RNA small subunit methyltransferase E</fullName>
        <ecNumber evidence="3 12">2.1.1.193</ecNumber>
    </recommendedName>
</protein>
<dbReference type="InterPro" id="IPR029026">
    <property type="entry name" value="tRNA_m1G_MTases_N"/>
</dbReference>
<evidence type="ECO:0000256" key="12">
    <source>
        <dbReference type="PIRNR" id="PIRNR015601"/>
    </source>
</evidence>
<sequence length="250" mass="27800">MHRFFVPADAIRETEVLFPEETAHQLARVLRMRPGDHVIVLDNSGWEREVVLEQVARRSATGRVVGKRLAEGEPRVKITLYQAMLKGAKFELVLQKGTELGVVSFVPVITSRTVVGSLGNVGQNRLNRWRRIITEAAEQSRRGRLPALEDALMFEHAVSQAYRRGGRIIMPYEGESSLTLREALAPNEEGERPFSISLFIGPEGGFEEEEVQLARQAGAAVVTLGKRILRAETAAIAATTAILYELGEWE</sequence>
<dbReference type="AlphaFoldDB" id="A0A0M9UBQ0"/>
<dbReference type="Proteomes" id="UP000037784">
    <property type="component" value="Unassembled WGS sequence"/>
</dbReference>
<dbReference type="EC" id="2.1.1.193" evidence="3 12"/>
<dbReference type="InterPro" id="IPR029028">
    <property type="entry name" value="Alpha/beta_knot_MTases"/>
</dbReference>
<feature type="domain" description="Ribosomal RNA small subunit methyltransferase E PUA-like" evidence="14">
    <location>
        <begin position="20"/>
        <end position="64"/>
    </location>
</feature>
<dbReference type="RefSeq" id="WP_054492011.1">
    <property type="nucleotide sequence ID" value="NZ_BBZA01000030.1"/>
</dbReference>
<reference evidence="15 17" key="1">
    <citation type="journal article" date="2015" name="Genome Announc.">
        <title>Draft Genome Sequence of a Heterotrophic Facultative Anaerobic Thermophilic Bacterium, Ardenticatena maritima Strain 110ST.</title>
        <authorList>
            <person name="Kawaichi S."/>
            <person name="Yoshida T."/>
            <person name="Sako Y."/>
            <person name="Nakamura R."/>
        </authorList>
    </citation>
    <scope>NUCLEOTIDE SEQUENCE [LARGE SCALE GENOMIC DNA]</scope>
    <source>
        <strain evidence="15 17">110S</strain>
    </source>
</reference>
<dbReference type="GO" id="GO:0005737">
    <property type="term" value="C:cytoplasm"/>
    <property type="evidence" value="ECO:0007669"/>
    <property type="project" value="UniProtKB-SubCell"/>
</dbReference>
<dbReference type="Pfam" id="PF20260">
    <property type="entry name" value="PUA_4"/>
    <property type="match status" value="1"/>
</dbReference>
<feature type="domain" description="Ribosomal RNA small subunit methyltransferase E methyltransferase" evidence="13">
    <location>
        <begin position="74"/>
        <end position="242"/>
    </location>
</feature>
<evidence type="ECO:0000259" key="13">
    <source>
        <dbReference type="Pfam" id="PF04452"/>
    </source>
</evidence>
<comment type="subcellular location">
    <subcellularLocation>
        <location evidence="1 12">Cytoplasm</location>
    </subcellularLocation>
</comment>
<dbReference type="InterPro" id="IPR046887">
    <property type="entry name" value="RsmE_PUA-like"/>
</dbReference>
<keyword evidence="8 12" id="KW-0808">Transferase</keyword>
<evidence type="ECO:0000256" key="1">
    <source>
        <dbReference type="ARBA" id="ARBA00004496"/>
    </source>
</evidence>
<evidence type="ECO:0000313" key="17">
    <source>
        <dbReference type="Proteomes" id="UP000037784"/>
    </source>
</evidence>
<dbReference type="NCBIfam" id="NF008692">
    <property type="entry name" value="PRK11713.1-5"/>
    <property type="match status" value="1"/>
</dbReference>
<keyword evidence="9 12" id="KW-0949">S-adenosyl-L-methionine</keyword>
<evidence type="ECO:0000256" key="7">
    <source>
        <dbReference type="ARBA" id="ARBA00022603"/>
    </source>
</evidence>
<evidence type="ECO:0000256" key="3">
    <source>
        <dbReference type="ARBA" id="ARBA00012328"/>
    </source>
</evidence>
<dbReference type="GO" id="GO:0070475">
    <property type="term" value="P:rRNA base methylation"/>
    <property type="evidence" value="ECO:0007669"/>
    <property type="project" value="TreeGrafter"/>
</dbReference>
<dbReference type="PIRSF" id="PIRSF015601">
    <property type="entry name" value="MTase_slr0722"/>
    <property type="match status" value="1"/>
</dbReference>
<evidence type="ECO:0000313" key="16">
    <source>
        <dbReference type="EMBL" id="KPL86283.1"/>
    </source>
</evidence>
<reference evidence="16 18" key="2">
    <citation type="submission" date="2015-07" db="EMBL/GenBank/DDBJ databases">
        <title>Whole genome sequence of Ardenticatena maritima DSM 23922.</title>
        <authorList>
            <person name="Hemp J."/>
            <person name="Ward L.M."/>
            <person name="Pace L.A."/>
            <person name="Fischer W.W."/>
        </authorList>
    </citation>
    <scope>NUCLEOTIDE SEQUENCE [LARGE SCALE GENOMIC DNA]</scope>
    <source>
        <strain evidence="16 18">110S</strain>
    </source>
</reference>
<dbReference type="InterPro" id="IPR015947">
    <property type="entry name" value="PUA-like_sf"/>
</dbReference>
<dbReference type="SUPFAM" id="SSF75217">
    <property type="entry name" value="alpha/beta knot"/>
    <property type="match status" value="1"/>
</dbReference>
<accession>A0A0M9UBQ0</accession>
<comment type="catalytic activity">
    <reaction evidence="11 12">
        <text>uridine(1498) in 16S rRNA + S-adenosyl-L-methionine = N(3)-methyluridine(1498) in 16S rRNA + S-adenosyl-L-homocysteine + H(+)</text>
        <dbReference type="Rhea" id="RHEA:42920"/>
        <dbReference type="Rhea" id="RHEA-COMP:10283"/>
        <dbReference type="Rhea" id="RHEA-COMP:10284"/>
        <dbReference type="ChEBI" id="CHEBI:15378"/>
        <dbReference type="ChEBI" id="CHEBI:57856"/>
        <dbReference type="ChEBI" id="CHEBI:59789"/>
        <dbReference type="ChEBI" id="CHEBI:65315"/>
        <dbReference type="ChEBI" id="CHEBI:74502"/>
        <dbReference type="EC" id="2.1.1.193"/>
    </reaction>
</comment>
<evidence type="ECO:0000259" key="14">
    <source>
        <dbReference type="Pfam" id="PF20260"/>
    </source>
</evidence>
<evidence type="ECO:0000313" key="15">
    <source>
        <dbReference type="EMBL" id="GAP62087.1"/>
    </source>
</evidence>
<dbReference type="GO" id="GO:0070042">
    <property type="term" value="F:rRNA (uridine-N3-)-methyltransferase activity"/>
    <property type="evidence" value="ECO:0007669"/>
    <property type="project" value="TreeGrafter"/>
</dbReference>
<dbReference type="PANTHER" id="PTHR30027:SF3">
    <property type="entry name" value="16S RRNA (URACIL(1498)-N(3))-METHYLTRANSFERASE"/>
    <property type="match status" value="1"/>
</dbReference>
<comment type="caution">
    <text evidence="15">The sequence shown here is derived from an EMBL/GenBank/DDBJ whole genome shotgun (WGS) entry which is preliminary data.</text>
</comment>
<keyword evidence="7 12" id="KW-0489">Methyltransferase</keyword>
<dbReference type="Pfam" id="PF04452">
    <property type="entry name" value="Methyltrans_RNA"/>
    <property type="match status" value="1"/>
</dbReference>
<evidence type="ECO:0000256" key="10">
    <source>
        <dbReference type="ARBA" id="ARBA00025699"/>
    </source>
</evidence>
<dbReference type="FunCoup" id="A0A0M9UBQ0">
    <property type="interactions" value="379"/>
</dbReference>
<dbReference type="EMBL" id="BBZA01000030">
    <property type="protein sequence ID" value="GAP62087.1"/>
    <property type="molecule type" value="Genomic_DNA"/>
</dbReference>
<dbReference type="EMBL" id="LGKN01000009">
    <property type="protein sequence ID" value="KPL86283.1"/>
    <property type="molecule type" value="Genomic_DNA"/>
</dbReference>
<evidence type="ECO:0000256" key="6">
    <source>
        <dbReference type="ARBA" id="ARBA00022552"/>
    </source>
</evidence>
<dbReference type="InterPro" id="IPR006700">
    <property type="entry name" value="RsmE"/>
</dbReference>
<comment type="similarity">
    <text evidence="2 12">Belongs to the RNA methyltransferase RsmE family.</text>
</comment>
<dbReference type="PATRIC" id="fig|872965.6.peg.2262"/>
<dbReference type="OrthoDB" id="9815641at2"/>
<keyword evidence="5 12" id="KW-0963">Cytoplasm</keyword>
<comment type="function">
    <text evidence="10 12">Specifically methylates the N3 position of the uracil ring of uridine 1498 (m3U1498) in 16S rRNA. Acts on the fully assembled 30S ribosomal subunit.</text>
</comment>
<dbReference type="Gene3D" id="3.40.1280.10">
    <property type="match status" value="1"/>
</dbReference>
<evidence type="ECO:0000256" key="2">
    <source>
        <dbReference type="ARBA" id="ARBA00005528"/>
    </source>
</evidence>
<evidence type="ECO:0000256" key="5">
    <source>
        <dbReference type="ARBA" id="ARBA00022490"/>
    </source>
</evidence>
<gene>
    <name evidence="15" type="primary">rsmE</name>
    <name evidence="15" type="ORF">ARMA_0510</name>
    <name evidence="16" type="ORF">SE16_13115</name>
</gene>
<organism evidence="15 17">
    <name type="scientific">Ardenticatena maritima</name>
    <dbReference type="NCBI Taxonomy" id="872965"/>
    <lineage>
        <taxon>Bacteria</taxon>
        <taxon>Bacillati</taxon>
        <taxon>Chloroflexota</taxon>
        <taxon>Ardenticatenia</taxon>
        <taxon>Ardenticatenales</taxon>
        <taxon>Ardenticatenaceae</taxon>
        <taxon>Ardenticatena</taxon>
    </lineage>
</organism>
<reference evidence="17" key="3">
    <citation type="submission" date="2015-08" db="EMBL/GenBank/DDBJ databases">
        <title>Draft Genome Sequence of a Heterotrophic Facultative Anaerobic Bacterium Ardenticatena maritima Strain 110S.</title>
        <authorList>
            <person name="Kawaichi S."/>
            <person name="Yoshida T."/>
            <person name="Sako Y."/>
            <person name="Nakamura R."/>
        </authorList>
    </citation>
    <scope>NUCLEOTIDE SEQUENCE [LARGE SCALE GENOMIC DNA]</scope>
    <source>
        <strain evidence="17">110S</strain>
    </source>
</reference>
<evidence type="ECO:0000313" key="18">
    <source>
        <dbReference type="Proteomes" id="UP000050502"/>
    </source>
</evidence>
<name>A0A0M9UBQ0_9CHLR</name>
<dbReference type="SUPFAM" id="SSF88697">
    <property type="entry name" value="PUA domain-like"/>
    <property type="match status" value="1"/>
</dbReference>
<dbReference type="Proteomes" id="UP000050502">
    <property type="component" value="Unassembled WGS sequence"/>
</dbReference>
<evidence type="ECO:0000256" key="4">
    <source>
        <dbReference type="ARBA" id="ARBA00013673"/>
    </source>
</evidence>
<dbReference type="NCBIfam" id="TIGR00046">
    <property type="entry name" value="RsmE family RNA methyltransferase"/>
    <property type="match status" value="1"/>
</dbReference>
<dbReference type="CDD" id="cd18084">
    <property type="entry name" value="RsmE-like"/>
    <property type="match status" value="1"/>
</dbReference>
<dbReference type="PANTHER" id="PTHR30027">
    <property type="entry name" value="RIBOSOMAL RNA SMALL SUBUNIT METHYLTRANSFERASE E"/>
    <property type="match status" value="1"/>
</dbReference>
<dbReference type="InterPro" id="IPR046886">
    <property type="entry name" value="RsmE_MTase_dom"/>
</dbReference>
<evidence type="ECO:0000256" key="11">
    <source>
        <dbReference type="ARBA" id="ARBA00047944"/>
    </source>
</evidence>
<evidence type="ECO:0000256" key="9">
    <source>
        <dbReference type="ARBA" id="ARBA00022691"/>
    </source>
</evidence>
<dbReference type="InParanoid" id="A0A0M9UBQ0"/>
<keyword evidence="17" id="KW-1185">Reference proteome</keyword>
<evidence type="ECO:0000256" key="8">
    <source>
        <dbReference type="ARBA" id="ARBA00022679"/>
    </source>
</evidence>
<dbReference type="STRING" id="872965.SE16_13115"/>
<keyword evidence="6 12" id="KW-0698">rRNA processing</keyword>
<proteinExistence type="inferred from homology"/>